<dbReference type="RefSeq" id="XP_013791628.1">
    <property type="nucleotide sequence ID" value="XM_013936174.2"/>
</dbReference>
<feature type="signal peptide" evidence="1">
    <location>
        <begin position="1"/>
        <end position="19"/>
    </location>
</feature>
<dbReference type="GeneID" id="106475494"/>
<evidence type="ECO:0000313" key="3">
    <source>
        <dbReference type="RefSeq" id="XP_013791628.1"/>
    </source>
</evidence>
<evidence type="ECO:0000256" key="1">
    <source>
        <dbReference type="SAM" id="SignalP"/>
    </source>
</evidence>
<proteinExistence type="predicted"/>
<gene>
    <name evidence="3" type="primary">LOC106475494</name>
</gene>
<organism evidence="2 3">
    <name type="scientific">Limulus polyphemus</name>
    <name type="common">Atlantic horseshoe crab</name>
    <dbReference type="NCBI Taxonomy" id="6850"/>
    <lineage>
        <taxon>Eukaryota</taxon>
        <taxon>Metazoa</taxon>
        <taxon>Ecdysozoa</taxon>
        <taxon>Arthropoda</taxon>
        <taxon>Chelicerata</taxon>
        <taxon>Merostomata</taxon>
        <taxon>Xiphosura</taxon>
        <taxon>Limulidae</taxon>
        <taxon>Limulus</taxon>
    </lineage>
</organism>
<keyword evidence="2" id="KW-1185">Reference proteome</keyword>
<accession>A0ABM1BZJ4</accession>
<evidence type="ECO:0000313" key="2">
    <source>
        <dbReference type="Proteomes" id="UP000694941"/>
    </source>
</evidence>
<protein>
    <submittedName>
        <fullName evidence="3">Uncharacterized protein LOC106475494</fullName>
    </submittedName>
</protein>
<name>A0ABM1BZJ4_LIMPO</name>
<keyword evidence="1" id="KW-0732">Signal</keyword>
<sequence length="121" mass="13693">MKVLFAALFVLVSVTLVKGDAIDKAWKKLCKINKEMPGKMNEIKECDRTFLSGKSELLPGAVRECEKAKYSTSKFDEFLNAMCSKEREADLQEVKECIREKFAEAQVDPEIAVTGMMKNCF</sequence>
<reference evidence="3" key="1">
    <citation type="submission" date="2025-08" db="UniProtKB">
        <authorList>
            <consortium name="RefSeq"/>
        </authorList>
    </citation>
    <scope>IDENTIFICATION</scope>
    <source>
        <tissue evidence="3">Muscle</tissue>
    </source>
</reference>
<dbReference type="Proteomes" id="UP000694941">
    <property type="component" value="Unplaced"/>
</dbReference>
<feature type="chain" id="PRO_5046646413" evidence="1">
    <location>
        <begin position="20"/>
        <end position="121"/>
    </location>
</feature>